<dbReference type="InterPro" id="IPR021950">
    <property type="entry name" value="Spt20"/>
</dbReference>
<dbReference type="EMBL" id="UFAJ01000044">
    <property type="protein sequence ID" value="SSD58758.1"/>
    <property type="molecule type" value="Genomic_DNA"/>
</dbReference>
<feature type="domain" description="Spt20-like SEP" evidence="2">
    <location>
        <begin position="113"/>
        <end position="314"/>
    </location>
</feature>
<feature type="region of interest" description="Disordered" evidence="1">
    <location>
        <begin position="518"/>
        <end position="591"/>
    </location>
</feature>
<evidence type="ECO:0000313" key="3">
    <source>
        <dbReference type="EMBL" id="SSD58758.1"/>
    </source>
</evidence>
<keyword evidence="4" id="KW-1185">Reference proteome</keyword>
<dbReference type="PANTHER" id="PTHR13526:SF8">
    <property type="entry name" value="TRANSCRIPTION FACTOR SPT20 HOMOLOG"/>
    <property type="match status" value="1"/>
</dbReference>
<evidence type="ECO:0000259" key="2">
    <source>
        <dbReference type="Pfam" id="PF12090"/>
    </source>
</evidence>
<dbReference type="GO" id="GO:0003712">
    <property type="term" value="F:transcription coregulator activity"/>
    <property type="evidence" value="ECO:0007669"/>
    <property type="project" value="InterPro"/>
</dbReference>
<dbReference type="GO" id="GO:0006357">
    <property type="term" value="P:regulation of transcription by RNA polymerase II"/>
    <property type="evidence" value="ECO:0007669"/>
    <property type="project" value="TreeGrafter"/>
</dbReference>
<dbReference type="Pfam" id="PF12090">
    <property type="entry name" value="Spt20_SEP"/>
    <property type="match status" value="1"/>
</dbReference>
<organism evidence="3 4">
    <name type="scientific">Saccharomycodes ludwigii</name>
    <dbReference type="NCBI Taxonomy" id="36035"/>
    <lineage>
        <taxon>Eukaryota</taxon>
        <taxon>Fungi</taxon>
        <taxon>Dikarya</taxon>
        <taxon>Ascomycota</taxon>
        <taxon>Saccharomycotina</taxon>
        <taxon>Saccharomycetes</taxon>
        <taxon>Saccharomycodales</taxon>
        <taxon>Saccharomycodaceae</taxon>
        <taxon>Saccharomycodes</taxon>
    </lineage>
</organism>
<proteinExistence type="predicted"/>
<dbReference type="Proteomes" id="UP000262825">
    <property type="component" value="Unassembled WGS sequence"/>
</dbReference>
<name>A0A376B248_9ASCO</name>
<dbReference type="AlphaFoldDB" id="A0A376B248"/>
<dbReference type="GO" id="GO:0000124">
    <property type="term" value="C:SAGA complex"/>
    <property type="evidence" value="ECO:0007669"/>
    <property type="project" value="InterPro"/>
</dbReference>
<sequence length="591" mass="66069">MSVNTGIPVNVNAQRLQSLQQNVPVNSDISKTNNNLQNGVKTGIQSNNGNPTGTPTHEAHVRNARAAQNAQQQRMNLANYEQQFLQLMTTLNKKPRRLYNFTEETDAILKKYEQFRTSFELHIYDNTYKICAPANSRLQQHFKNELSGDGLILNKNNETFKDFLENVARGIIPASIMDVLKDCNIQFYEGNLILQVYDHTNTVDIKPPQQNHPSIPKNVSPIKSDPFNATGNNVPAQTNTKRALPVLKRPRVYRTLLRPNDLTRYYDMMVISDQSRFSDGVYQQLESEILTLTKRNLNLKVPLNPFENKDLFDDKQQASMFLEPSVNENCEVIQHHRELCSNEDCRGLNPHMELREELPHNSSSFEEMMLMLNDRTINSTLSTYAATIAKKKLLEGGKSRGTVNNNGSMVNNTPIGSSSVASPITNNTNSNAKKNKNNIAIAAAATAAAMVAGEGQQFGRLKFIENWRINNEKRKQDLLKNKNNLANNSDNVIMNPANGEIISDSNKISMVTPEQKKLLQKTAQQQKRGTRGPGKGRKANSDAKPRAKRVSKKAATANSGKEGEAKPKRKRGPNKKKAAKKTETAATTSAD</sequence>
<dbReference type="InterPro" id="IPR046468">
    <property type="entry name" value="Spt20-like_SEP"/>
</dbReference>
<accession>A0A376B248</accession>
<evidence type="ECO:0000313" key="4">
    <source>
        <dbReference type="Proteomes" id="UP000262825"/>
    </source>
</evidence>
<dbReference type="VEuPathDB" id="FungiDB:SCODWIG_00519"/>
<protein>
    <recommendedName>
        <fullName evidence="2">Spt20-like SEP domain-containing protein</fullName>
    </recommendedName>
</protein>
<dbReference type="PANTHER" id="PTHR13526">
    <property type="entry name" value="TRANSCRIPTION FACTOR SPT20 HOMOLOG"/>
    <property type="match status" value="1"/>
</dbReference>
<feature type="compositionally biased region" description="Basic residues" evidence="1">
    <location>
        <begin position="528"/>
        <end position="538"/>
    </location>
</feature>
<feature type="compositionally biased region" description="Basic residues" evidence="1">
    <location>
        <begin position="567"/>
        <end position="579"/>
    </location>
</feature>
<gene>
    <name evidence="3" type="ORF">SCODWIG_00519</name>
</gene>
<reference evidence="4" key="1">
    <citation type="submission" date="2018-06" db="EMBL/GenBank/DDBJ databases">
        <authorList>
            <person name="Guldener U."/>
        </authorList>
    </citation>
    <scope>NUCLEOTIDE SEQUENCE [LARGE SCALE GENOMIC DNA]</scope>
    <source>
        <strain evidence="4">UTAD17</strain>
    </source>
</reference>
<evidence type="ECO:0000256" key="1">
    <source>
        <dbReference type="SAM" id="MobiDB-lite"/>
    </source>
</evidence>